<dbReference type="InterPro" id="IPR036909">
    <property type="entry name" value="Cyt_c-like_dom_sf"/>
</dbReference>
<sequence>MNDEFKNDAQVRENPDPTEKNRPVPKSVLAVVALMVAWGVAYILTTQRNDAPELGDNRTLSTLEGKPAGAGAGGAADGAQVYAANCVACHQATGAGLPGVFPPLAGAEWALAEAKLPVNIVLHGITGKLTVKEVAYSGQMPAFKDKLNDDEIAAVLSYVRSSFGNGAGKIAADIVKAEREAGKDRKDPWNGDEDLSKFKQ</sequence>
<feature type="region of interest" description="Disordered" evidence="7">
    <location>
        <begin position="179"/>
        <end position="200"/>
    </location>
</feature>
<keyword evidence="2 6" id="KW-0349">Heme</keyword>
<keyword evidence="11" id="KW-1185">Reference proteome</keyword>
<evidence type="ECO:0000313" key="11">
    <source>
        <dbReference type="Proteomes" id="UP000666369"/>
    </source>
</evidence>
<keyword evidence="8" id="KW-0472">Membrane</keyword>
<comment type="caution">
    <text evidence="10">The sequence shown here is derived from an EMBL/GenBank/DDBJ whole genome shotgun (WGS) entry which is preliminary data.</text>
</comment>
<evidence type="ECO:0000256" key="7">
    <source>
        <dbReference type="SAM" id="MobiDB-lite"/>
    </source>
</evidence>
<dbReference type="PANTHER" id="PTHR35008:SF8">
    <property type="entry name" value="ALCOHOL DEHYDROGENASE CYTOCHROME C SUBUNIT"/>
    <property type="match status" value="1"/>
</dbReference>
<dbReference type="EMBL" id="JAADJT010000011">
    <property type="protein sequence ID" value="NGZ87165.1"/>
    <property type="molecule type" value="Genomic_DNA"/>
</dbReference>
<gene>
    <name evidence="10" type="ORF">GW587_23250</name>
</gene>
<reference evidence="11" key="1">
    <citation type="submission" date="2023-07" db="EMBL/GenBank/DDBJ databases">
        <title>Duganella aceri sp. nov., isolated from tree sap.</title>
        <authorList>
            <person name="Kim I.S."/>
        </authorList>
    </citation>
    <scope>NUCLEOTIDE SEQUENCE [LARGE SCALE GENOMIC DNA]</scope>
    <source>
        <strain evidence="11">SAP-35</strain>
    </source>
</reference>
<keyword evidence="8" id="KW-0812">Transmembrane</keyword>
<dbReference type="PRINTS" id="PR00605">
    <property type="entry name" value="CYTCHROMECIC"/>
</dbReference>
<dbReference type="SUPFAM" id="SSF46626">
    <property type="entry name" value="Cytochrome c"/>
    <property type="match status" value="1"/>
</dbReference>
<dbReference type="InterPro" id="IPR008168">
    <property type="entry name" value="Cyt_C_IC"/>
</dbReference>
<dbReference type="InterPro" id="IPR051459">
    <property type="entry name" value="Cytochrome_c-type_DH"/>
</dbReference>
<keyword evidence="8" id="KW-1133">Transmembrane helix</keyword>
<evidence type="ECO:0000256" key="5">
    <source>
        <dbReference type="ARBA" id="ARBA00023004"/>
    </source>
</evidence>
<protein>
    <submittedName>
        <fullName evidence="10">Cytochrome c</fullName>
    </submittedName>
</protein>
<feature type="domain" description="Cytochrome c" evidence="9">
    <location>
        <begin position="73"/>
        <end position="163"/>
    </location>
</feature>
<evidence type="ECO:0000313" key="10">
    <source>
        <dbReference type="EMBL" id="NGZ87165.1"/>
    </source>
</evidence>
<dbReference type="PROSITE" id="PS51007">
    <property type="entry name" value="CYTC"/>
    <property type="match status" value="1"/>
</dbReference>
<evidence type="ECO:0000256" key="3">
    <source>
        <dbReference type="ARBA" id="ARBA00022723"/>
    </source>
</evidence>
<evidence type="ECO:0000259" key="9">
    <source>
        <dbReference type="PROSITE" id="PS51007"/>
    </source>
</evidence>
<dbReference type="InterPro" id="IPR009056">
    <property type="entry name" value="Cyt_c-like_dom"/>
</dbReference>
<evidence type="ECO:0000256" key="2">
    <source>
        <dbReference type="ARBA" id="ARBA00022617"/>
    </source>
</evidence>
<evidence type="ECO:0000256" key="4">
    <source>
        <dbReference type="ARBA" id="ARBA00022982"/>
    </source>
</evidence>
<evidence type="ECO:0000256" key="1">
    <source>
        <dbReference type="ARBA" id="ARBA00022448"/>
    </source>
</evidence>
<feature type="compositionally biased region" description="Basic and acidic residues" evidence="7">
    <location>
        <begin position="1"/>
        <end position="22"/>
    </location>
</feature>
<feature type="region of interest" description="Disordered" evidence="7">
    <location>
        <begin position="1"/>
        <end position="23"/>
    </location>
</feature>
<feature type="transmembrane region" description="Helical" evidence="8">
    <location>
        <begin position="27"/>
        <end position="44"/>
    </location>
</feature>
<keyword evidence="5 6" id="KW-0408">Iron</keyword>
<dbReference type="Proteomes" id="UP000666369">
    <property type="component" value="Unassembled WGS sequence"/>
</dbReference>
<proteinExistence type="predicted"/>
<evidence type="ECO:0000256" key="8">
    <source>
        <dbReference type="SAM" id="Phobius"/>
    </source>
</evidence>
<dbReference type="Pfam" id="PF00034">
    <property type="entry name" value="Cytochrom_C"/>
    <property type="match status" value="1"/>
</dbReference>
<dbReference type="PANTHER" id="PTHR35008">
    <property type="entry name" value="BLL4482 PROTEIN-RELATED"/>
    <property type="match status" value="1"/>
</dbReference>
<keyword evidence="4" id="KW-0249">Electron transport</keyword>
<name>A0ABX0FRX1_9BURK</name>
<keyword evidence="1" id="KW-0813">Transport</keyword>
<keyword evidence="3 6" id="KW-0479">Metal-binding</keyword>
<dbReference type="RefSeq" id="WP_166107101.1">
    <property type="nucleotide sequence ID" value="NZ_JAADJT010000011.1"/>
</dbReference>
<dbReference type="Gene3D" id="1.10.760.10">
    <property type="entry name" value="Cytochrome c-like domain"/>
    <property type="match status" value="1"/>
</dbReference>
<evidence type="ECO:0000256" key="6">
    <source>
        <dbReference type="PROSITE-ProRule" id="PRU00433"/>
    </source>
</evidence>
<organism evidence="10 11">
    <name type="scientific">Duganella aceris</name>
    <dbReference type="NCBI Taxonomy" id="2703883"/>
    <lineage>
        <taxon>Bacteria</taxon>
        <taxon>Pseudomonadati</taxon>
        <taxon>Pseudomonadota</taxon>
        <taxon>Betaproteobacteria</taxon>
        <taxon>Burkholderiales</taxon>
        <taxon>Oxalobacteraceae</taxon>
        <taxon>Telluria group</taxon>
        <taxon>Duganella</taxon>
    </lineage>
</organism>
<accession>A0ABX0FRX1</accession>